<evidence type="ECO:0000313" key="10">
    <source>
        <dbReference type="EMBL" id="MDT0261843.1"/>
    </source>
</evidence>
<dbReference type="Proteomes" id="UP001183176">
    <property type="component" value="Unassembled WGS sequence"/>
</dbReference>
<feature type="transmembrane region" description="Helical" evidence="7">
    <location>
        <begin position="160"/>
        <end position="183"/>
    </location>
</feature>
<feature type="transmembrane region" description="Helical" evidence="7">
    <location>
        <begin position="96"/>
        <end position="119"/>
    </location>
</feature>
<comment type="similarity">
    <text evidence="7">Belongs to the binding-protein-dependent transport system permease family.</text>
</comment>
<feature type="region of interest" description="Disordered" evidence="8">
    <location>
        <begin position="1"/>
        <end position="20"/>
    </location>
</feature>
<evidence type="ECO:0000256" key="3">
    <source>
        <dbReference type="ARBA" id="ARBA00022475"/>
    </source>
</evidence>
<name>A0ABU2JA32_9ACTN</name>
<evidence type="ECO:0000256" key="8">
    <source>
        <dbReference type="SAM" id="MobiDB-lite"/>
    </source>
</evidence>
<dbReference type="PANTHER" id="PTHR32243">
    <property type="entry name" value="MALTOSE TRANSPORT SYSTEM PERMEASE-RELATED"/>
    <property type="match status" value="1"/>
</dbReference>
<reference evidence="11" key="1">
    <citation type="submission" date="2023-07" db="EMBL/GenBank/DDBJ databases">
        <title>30 novel species of actinomycetes from the DSMZ collection.</title>
        <authorList>
            <person name="Nouioui I."/>
        </authorList>
    </citation>
    <scope>NUCLEOTIDE SEQUENCE [LARGE SCALE GENOMIC DNA]</scope>
    <source>
        <strain evidence="11">DSM 44399</strain>
    </source>
</reference>
<keyword evidence="3" id="KW-1003">Cell membrane</keyword>
<dbReference type="PANTHER" id="PTHR32243:SF18">
    <property type="entry name" value="INNER MEMBRANE ABC TRANSPORTER PERMEASE PROTEIN YCJP"/>
    <property type="match status" value="1"/>
</dbReference>
<comment type="subcellular location">
    <subcellularLocation>
        <location evidence="1 7">Cell membrane</location>
        <topology evidence="1 7">Multi-pass membrane protein</topology>
    </subcellularLocation>
</comment>
<evidence type="ECO:0000256" key="5">
    <source>
        <dbReference type="ARBA" id="ARBA00022989"/>
    </source>
</evidence>
<feature type="transmembrane region" description="Helical" evidence="7">
    <location>
        <begin position="131"/>
        <end position="154"/>
    </location>
</feature>
<evidence type="ECO:0000256" key="4">
    <source>
        <dbReference type="ARBA" id="ARBA00022692"/>
    </source>
</evidence>
<evidence type="ECO:0000313" key="11">
    <source>
        <dbReference type="Proteomes" id="UP001183176"/>
    </source>
</evidence>
<dbReference type="InterPro" id="IPR035906">
    <property type="entry name" value="MetI-like_sf"/>
</dbReference>
<feature type="domain" description="ABC transmembrane type-1" evidence="9">
    <location>
        <begin position="92"/>
        <end position="282"/>
    </location>
</feature>
<keyword evidence="6 7" id="KW-0472">Membrane</keyword>
<protein>
    <submittedName>
        <fullName evidence="10">Carbohydrate ABC transporter permease</fullName>
    </submittedName>
</protein>
<keyword evidence="5 7" id="KW-1133">Transmembrane helix</keyword>
<dbReference type="PROSITE" id="PS50928">
    <property type="entry name" value="ABC_TM1"/>
    <property type="match status" value="1"/>
</dbReference>
<dbReference type="CDD" id="cd06261">
    <property type="entry name" value="TM_PBP2"/>
    <property type="match status" value="1"/>
</dbReference>
<evidence type="ECO:0000256" key="6">
    <source>
        <dbReference type="ARBA" id="ARBA00023136"/>
    </source>
</evidence>
<gene>
    <name evidence="10" type="ORF">RM423_10585</name>
</gene>
<sequence length="296" mass="31990">MTMTMRLSGKRSAATTKPRSHTSLVGRAGRAVLWVWIVASLVPLLFIVVTAFKPENIAKSIPPRWLFHPTLGNFKHVLVGGGGLSQGFDELLTHSLIVTAASTILSVAVSVPAAYAMSLKGFRPRKALSSWVLSTYMFPPIVAVIPVFIFAGNLNLIDTYWVLIVPYAAFNLPISVWILRAAILQIPYEVQESAMVDGANRWVILRRIVGPLLGPTIATAAILSAILSWNEYLFALSLTRTAAKTAPVGEQEFTGMFGTQWGSLTAGAAVIIAPILIMTLVLRRRIVSGLTLGAVK</sequence>
<dbReference type="SUPFAM" id="SSF161098">
    <property type="entry name" value="MetI-like"/>
    <property type="match status" value="1"/>
</dbReference>
<dbReference type="EMBL" id="JAVREH010000010">
    <property type="protein sequence ID" value="MDT0261843.1"/>
    <property type="molecule type" value="Genomic_DNA"/>
</dbReference>
<evidence type="ECO:0000256" key="1">
    <source>
        <dbReference type="ARBA" id="ARBA00004651"/>
    </source>
</evidence>
<feature type="transmembrane region" description="Helical" evidence="7">
    <location>
        <begin position="204"/>
        <end position="229"/>
    </location>
</feature>
<keyword evidence="11" id="KW-1185">Reference proteome</keyword>
<dbReference type="RefSeq" id="WP_311422996.1">
    <property type="nucleotide sequence ID" value="NZ_JAVREH010000010.1"/>
</dbReference>
<dbReference type="Gene3D" id="1.10.3720.10">
    <property type="entry name" value="MetI-like"/>
    <property type="match status" value="1"/>
</dbReference>
<feature type="transmembrane region" description="Helical" evidence="7">
    <location>
        <begin position="261"/>
        <end position="282"/>
    </location>
</feature>
<dbReference type="InterPro" id="IPR050901">
    <property type="entry name" value="BP-dep_ABC_trans_perm"/>
</dbReference>
<proteinExistence type="inferred from homology"/>
<evidence type="ECO:0000256" key="2">
    <source>
        <dbReference type="ARBA" id="ARBA00022448"/>
    </source>
</evidence>
<comment type="caution">
    <text evidence="10">The sequence shown here is derived from an EMBL/GenBank/DDBJ whole genome shotgun (WGS) entry which is preliminary data.</text>
</comment>
<dbReference type="InterPro" id="IPR000515">
    <property type="entry name" value="MetI-like"/>
</dbReference>
<keyword evidence="2 7" id="KW-0813">Transport</keyword>
<dbReference type="Pfam" id="PF00528">
    <property type="entry name" value="BPD_transp_1"/>
    <property type="match status" value="1"/>
</dbReference>
<evidence type="ECO:0000259" key="9">
    <source>
        <dbReference type="PROSITE" id="PS50928"/>
    </source>
</evidence>
<keyword evidence="4 7" id="KW-0812">Transmembrane</keyword>
<evidence type="ECO:0000256" key="7">
    <source>
        <dbReference type="RuleBase" id="RU363032"/>
    </source>
</evidence>
<feature type="transmembrane region" description="Helical" evidence="7">
    <location>
        <begin position="31"/>
        <end position="52"/>
    </location>
</feature>
<accession>A0ABU2JA32</accession>
<organism evidence="10 11">
    <name type="scientific">Jatrophihabitans lederbergiae</name>
    <dbReference type="NCBI Taxonomy" id="3075547"/>
    <lineage>
        <taxon>Bacteria</taxon>
        <taxon>Bacillati</taxon>
        <taxon>Actinomycetota</taxon>
        <taxon>Actinomycetes</taxon>
        <taxon>Jatrophihabitantales</taxon>
        <taxon>Jatrophihabitantaceae</taxon>
        <taxon>Jatrophihabitans</taxon>
    </lineage>
</organism>